<proteinExistence type="predicted"/>
<protein>
    <submittedName>
        <fullName evidence="3">RecBCD enzyme subunit RecD</fullName>
        <ecNumber evidence="3">3.1.11.5</ecNumber>
    </submittedName>
</protein>
<evidence type="ECO:0000259" key="2">
    <source>
        <dbReference type="Pfam" id="PF13087"/>
    </source>
</evidence>
<dbReference type="SUPFAM" id="SSF52540">
    <property type="entry name" value="P-loop containing nucleoside triphosphate hydrolases"/>
    <property type="match status" value="1"/>
</dbReference>
<name>A0A5J4PYW0_9ZZZZ</name>
<dbReference type="InterPro" id="IPR041679">
    <property type="entry name" value="DNA2/NAM7-like_C"/>
</dbReference>
<dbReference type="Gene3D" id="3.40.50.300">
    <property type="entry name" value="P-loop containing nucleotide triphosphate hydrolases"/>
    <property type="match status" value="2"/>
</dbReference>
<comment type="caution">
    <text evidence="3">The sequence shown here is derived from an EMBL/GenBank/DDBJ whole genome shotgun (WGS) entry which is preliminary data.</text>
</comment>
<dbReference type="PANTHER" id="PTHR10887">
    <property type="entry name" value="DNA2/NAM7 HELICASE FAMILY"/>
    <property type="match status" value="1"/>
</dbReference>
<dbReference type="CDD" id="cd18808">
    <property type="entry name" value="SF1_C_Upf1"/>
    <property type="match status" value="1"/>
</dbReference>
<feature type="non-terminal residue" evidence="3">
    <location>
        <position position="1"/>
    </location>
</feature>
<dbReference type="InterPro" id="IPR027417">
    <property type="entry name" value="P-loop_NTPase"/>
</dbReference>
<feature type="domain" description="DNA2/NAM7 helicase-like C-terminal" evidence="2">
    <location>
        <begin position="159"/>
        <end position="368"/>
    </location>
</feature>
<dbReference type="InterPro" id="IPR047187">
    <property type="entry name" value="SF1_C_Upf1"/>
</dbReference>
<dbReference type="GO" id="GO:0008854">
    <property type="term" value="F:exodeoxyribonuclease V activity"/>
    <property type="evidence" value="ECO:0007669"/>
    <property type="project" value="UniProtKB-EC"/>
</dbReference>
<gene>
    <name evidence="3" type="ORF">EZS27_035276</name>
</gene>
<dbReference type="EMBL" id="SNRY01005809">
    <property type="protein sequence ID" value="KAA6314051.1"/>
    <property type="molecule type" value="Genomic_DNA"/>
</dbReference>
<dbReference type="Pfam" id="PF13087">
    <property type="entry name" value="AAA_12"/>
    <property type="match status" value="1"/>
</dbReference>
<evidence type="ECO:0000313" key="3">
    <source>
        <dbReference type="EMBL" id="KAA6314051.1"/>
    </source>
</evidence>
<evidence type="ECO:0000259" key="1">
    <source>
        <dbReference type="Pfam" id="PF13086"/>
    </source>
</evidence>
<dbReference type="PANTHER" id="PTHR10887:SF495">
    <property type="entry name" value="HELICASE SENATAXIN ISOFORM X1-RELATED"/>
    <property type="match status" value="1"/>
</dbReference>
<sequence length="389" mass="44013">KKQILFLAYTNRATDEVCKTLSSICPQPDYIRIGSELPCDPAYREHLIENVLADCANRKEAQKRIARCRIFVGTAASISNRPELFRLKHFDVAIVDEATQILEPQLLGILCARNEDGRNAVGKFILIGDHKQLPAVVLQSSLQSEIHDEALRAIGLTNLKDSLFERLYRSLGSDRTYDQLRKQGRMHPAVAAFPNRVFYRGALESLNLPHQTEELVLSLLLNDDEDSKLMMQRVAFLSSSPDISAASGKINHSEAVIVARLVKKVFIQYGLVFNAERTLGIITPYRNQIALIKREITRLGVAELNHILVDTVERFQGSERDVIIYSFCINHAWQLEFLSNTIEEDGMLIDRKLNVALTRARKQLFMTGVPELLRTNPVYANLLEFANRG</sequence>
<dbReference type="InterPro" id="IPR045055">
    <property type="entry name" value="DNA2/NAM7-like"/>
</dbReference>
<dbReference type="GO" id="GO:0004386">
    <property type="term" value="F:helicase activity"/>
    <property type="evidence" value="ECO:0007669"/>
    <property type="project" value="InterPro"/>
</dbReference>
<dbReference type="EC" id="3.1.11.5" evidence="3"/>
<accession>A0A5J4PYW0</accession>
<feature type="domain" description="DNA2/NAM7 helicase helicase" evidence="1">
    <location>
        <begin position="59"/>
        <end position="138"/>
    </location>
</feature>
<keyword evidence="3" id="KW-0378">Hydrolase</keyword>
<dbReference type="Pfam" id="PF13086">
    <property type="entry name" value="AAA_11"/>
    <property type="match status" value="1"/>
</dbReference>
<reference evidence="3" key="1">
    <citation type="submission" date="2019-03" db="EMBL/GenBank/DDBJ databases">
        <title>Single cell metagenomics reveals metabolic interactions within the superorganism composed of flagellate Streblomastix strix and complex community of Bacteroidetes bacteria on its surface.</title>
        <authorList>
            <person name="Treitli S.C."/>
            <person name="Kolisko M."/>
            <person name="Husnik F."/>
            <person name="Keeling P."/>
            <person name="Hampl V."/>
        </authorList>
    </citation>
    <scope>NUCLEOTIDE SEQUENCE</scope>
    <source>
        <strain evidence="3">STM</strain>
    </source>
</reference>
<dbReference type="AlphaFoldDB" id="A0A5J4PYW0"/>
<dbReference type="InterPro" id="IPR041677">
    <property type="entry name" value="DNA2/NAM7_AAA_11"/>
</dbReference>
<organism evidence="3">
    <name type="scientific">termite gut metagenome</name>
    <dbReference type="NCBI Taxonomy" id="433724"/>
    <lineage>
        <taxon>unclassified sequences</taxon>
        <taxon>metagenomes</taxon>
        <taxon>organismal metagenomes</taxon>
    </lineage>
</organism>